<dbReference type="OrthoDB" id="310153at2759"/>
<proteinExistence type="predicted"/>
<keyword evidence="1" id="KW-0175">Coiled coil</keyword>
<dbReference type="AlphaFoldDB" id="A0A8S1PXX6"/>
<gene>
    <name evidence="3" type="ORF">PSON_ATCC_30995.1.T0900064</name>
</gene>
<keyword evidence="4" id="KW-1185">Reference proteome</keyword>
<accession>A0A8S1PXX6</accession>
<dbReference type="Pfam" id="PF01926">
    <property type="entry name" value="MMR_HSR1"/>
    <property type="match status" value="1"/>
</dbReference>
<evidence type="ECO:0000313" key="4">
    <source>
        <dbReference type="Proteomes" id="UP000692954"/>
    </source>
</evidence>
<evidence type="ECO:0000259" key="2">
    <source>
        <dbReference type="Pfam" id="PF01926"/>
    </source>
</evidence>
<dbReference type="EMBL" id="CAJJDN010000090">
    <property type="protein sequence ID" value="CAD8107984.1"/>
    <property type="molecule type" value="Genomic_DNA"/>
</dbReference>
<protein>
    <recommendedName>
        <fullName evidence="2">G domain-containing protein</fullName>
    </recommendedName>
</protein>
<feature type="coiled-coil region" evidence="1">
    <location>
        <begin position="398"/>
        <end position="493"/>
    </location>
</feature>
<dbReference type="InterPro" id="IPR006073">
    <property type="entry name" value="GTP-bd"/>
</dbReference>
<name>A0A8S1PXX6_9CILI</name>
<comment type="caution">
    <text evidence="3">The sequence shown here is derived from an EMBL/GenBank/DDBJ whole genome shotgun (WGS) entry which is preliminary data.</text>
</comment>
<evidence type="ECO:0000256" key="1">
    <source>
        <dbReference type="SAM" id="Coils"/>
    </source>
</evidence>
<sequence>MNSQDQKQEQEDKVKESILMKIIGNAQRLFDEFNMNKKQKMSVVLLIGVTGSGKSTIFNFLSGADFSFNNDKVELEIKNPQNHYSKMATGTNSITKEPNFYHNKQNNHLIIDFPGFQDTNGDQDQLLFELFFQKIVTSGPLKIIYVIKNTESTLPNRATDLQEFIKQLCQKGNIKFEKLNLLLNCYMENLSDEKLQKKSKRSQNLLIYHYQLIKYFYDGLQKVFNDQKRQQIWQNIQQMQPITIKLQKLPKSQIISEYLRRRILITIQKYGNVLQTYFDKQFQYLSDSQMKAAITQMENLLDLVNGLSSNSSFEWYTKYIQICEQLAKSLSIQDDIITHSNNFRQIFTYYQQFSDIIQGYEDIKILKIIAEDQLKNIKNLINQRLEFLKTKLQYNVKVTQLEKDKQQQDSKIQTYEQEIKNLSAQGQENTKEIKDLNDRLKKAQESKSTLNEQIQNLINNQQQQNQQFLAIIKQQHRDEVNGLRSRIYSLENKSSCQLI</sequence>
<organism evidence="3 4">
    <name type="scientific">Paramecium sonneborni</name>
    <dbReference type="NCBI Taxonomy" id="65129"/>
    <lineage>
        <taxon>Eukaryota</taxon>
        <taxon>Sar</taxon>
        <taxon>Alveolata</taxon>
        <taxon>Ciliophora</taxon>
        <taxon>Intramacronucleata</taxon>
        <taxon>Oligohymenophorea</taxon>
        <taxon>Peniculida</taxon>
        <taxon>Parameciidae</taxon>
        <taxon>Paramecium</taxon>
    </lineage>
</organism>
<reference evidence="3" key="1">
    <citation type="submission" date="2021-01" db="EMBL/GenBank/DDBJ databases">
        <authorList>
            <consortium name="Genoscope - CEA"/>
            <person name="William W."/>
        </authorList>
    </citation>
    <scope>NUCLEOTIDE SEQUENCE</scope>
</reference>
<evidence type="ECO:0000313" key="3">
    <source>
        <dbReference type="EMBL" id="CAD8107984.1"/>
    </source>
</evidence>
<dbReference type="Proteomes" id="UP000692954">
    <property type="component" value="Unassembled WGS sequence"/>
</dbReference>
<feature type="domain" description="G" evidence="2">
    <location>
        <begin position="44"/>
        <end position="166"/>
    </location>
</feature>
<dbReference type="CDD" id="cd00882">
    <property type="entry name" value="Ras_like_GTPase"/>
    <property type="match status" value="1"/>
</dbReference>
<dbReference type="GO" id="GO:0005525">
    <property type="term" value="F:GTP binding"/>
    <property type="evidence" value="ECO:0007669"/>
    <property type="project" value="InterPro"/>
</dbReference>